<protein>
    <submittedName>
        <fullName evidence="1">DUF1269 domain-containing protein</fullName>
    </submittedName>
</protein>
<dbReference type="RefSeq" id="WP_317517976.1">
    <property type="nucleotide sequence ID" value="NZ_JAPTHD010000012.1"/>
</dbReference>
<gene>
    <name evidence="1" type="ORF">O0R41_18280</name>
</gene>
<proteinExistence type="predicted"/>
<dbReference type="Proteomes" id="UP001185984">
    <property type="component" value="Unassembled WGS sequence"/>
</dbReference>
<evidence type="ECO:0000313" key="2">
    <source>
        <dbReference type="Proteomes" id="UP001185984"/>
    </source>
</evidence>
<dbReference type="Pfam" id="PF06897">
    <property type="entry name" value="DUF1269"/>
    <property type="match status" value="1"/>
</dbReference>
<evidence type="ECO:0000313" key="1">
    <source>
        <dbReference type="EMBL" id="MDV5825557.1"/>
    </source>
</evidence>
<reference evidence="2" key="1">
    <citation type="journal article" date="2022" name="J Environ Chem Eng">
        <title>Biodegradation of petroleum oil using a constructed nonpathogenic and heavy metal-tolerant bacterial consortium isolated from marine sponges.</title>
        <authorList>
            <person name="Dechsakulwatana C."/>
            <person name="Rungsihiranrut A."/>
            <person name="Muangchinda C."/>
            <person name="Ningthoujam R."/>
            <person name="Klankeo P."/>
            <person name="Pinyakong O."/>
        </authorList>
    </citation>
    <scope>NUCLEOTIDE SEQUENCE [LARGE SCALE GENOMIC DNA]</scope>
    <source>
        <strain evidence="2">MO2-4</strain>
    </source>
</reference>
<accession>A0ABU4A1T6</accession>
<comment type="caution">
    <text evidence="1">The sequence shown here is derived from an EMBL/GenBank/DDBJ whole genome shotgun (WGS) entry which is preliminary data.</text>
</comment>
<organism evidence="1 2">
    <name type="scientific">Sphingobium naphthae</name>
    <dbReference type="NCBI Taxonomy" id="1886786"/>
    <lineage>
        <taxon>Bacteria</taxon>
        <taxon>Pseudomonadati</taxon>
        <taxon>Pseudomonadota</taxon>
        <taxon>Alphaproteobacteria</taxon>
        <taxon>Sphingomonadales</taxon>
        <taxon>Sphingomonadaceae</taxon>
        <taxon>Sphingobium</taxon>
    </lineage>
</organism>
<sequence>MSELLIVGFDKPTDADRVLSDLNRLRREYLIDLADAVVAIRDPDGKVHIKQSISMVGHGASYGALSGALWGTLIGLLFLNPLAGLALGSAVGAGTGALSGSLVDYGIDDDFIREIGDTLTPDSSALFLLIRKVQPEKVLAELEGYSGRVLRSSLSPEDEAKLQAVLVKEQTTIPSSERTAA</sequence>
<name>A0ABU4A1T6_9SPHN</name>
<dbReference type="EMBL" id="JAPTHD010000012">
    <property type="protein sequence ID" value="MDV5825557.1"/>
    <property type="molecule type" value="Genomic_DNA"/>
</dbReference>
<keyword evidence="2" id="KW-1185">Reference proteome</keyword>
<dbReference type="InterPro" id="IPR009200">
    <property type="entry name" value="DUF1269_membrane"/>
</dbReference>